<protein>
    <submittedName>
        <fullName evidence="1">Uncharacterized protein</fullName>
    </submittedName>
</protein>
<keyword evidence="2" id="KW-1185">Reference proteome</keyword>
<evidence type="ECO:0000313" key="2">
    <source>
        <dbReference type="Proteomes" id="UP001154860"/>
    </source>
</evidence>
<dbReference type="Proteomes" id="UP001154860">
    <property type="component" value="Unassembled WGS sequence"/>
</dbReference>
<proteinExistence type="predicted"/>
<evidence type="ECO:0000313" key="1">
    <source>
        <dbReference type="EMBL" id="MBN2977033.1"/>
    </source>
</evidence>
<organism evidence="1 2">
    <name type="scientific">Pseudomonas lactucae</name>
    <dbReference type="NCBI Taxonomy" id="2813360"/>
    <lineage>
        <taxon>Bacteria</taxon>
        <taxon>Pseudomonadati</taxon>
        <taxon>Pseudomonadota</taxon>
        <taxon>Gammaproteobacteria</taxon>
        <taxon>Pseudomonadales</taxon>
        <taxon>Pseudomonadaceae</taxon>
        <taxon>Pseudomonas</taxon>
    </lineage>
</organism>
<reference evidence="1 2" key="1">
    <citation type="journal article" date="2021" name="Int. J. Syst. Evol. Microbiol.">
        <title>Pseudomonas lactucae sp. nov., a pathogen causing bacterial rot of lettuce in Japan.</title>
        <authorList>
            <person name="Sawada H."/>
            <person name="Fujikawa T."/>
            <person name="Satou M."/>
        </authorList>
    </citation>
    <scope>NUCLEOTIDE SEQUENCE [LARGE SCALE GENOMIC DNA]</scope>
    <source>
        <strain evidence="1 2">MAFF 301381</strain>
    </source>
</reference>
<name>A0A9X1C6S8_9PSED</name>
<reference evidence="1 2" key="2">
    <citation type="journal article" date="2023" name="Plant Pathol.">
        <title>Dismantling and reorganizing Pseudomonas marginalis sensu#lato.</title>
        <authorList>
            <person name="Sawada H."/>
            <person name="Fujikawa T."/>
            <person name="Satou M."/>
        </authorList>
    </citation>
    <scope>NUCLEOTIDE SEQUENCE [LARGE SCALE GENOMIC DNA]</scope>
    <source>
        <strain evidence="1 2">MAFF 301381</strain>
    </source>
</reference>
<dbReference type="AlphaFoldDB" id="A0A9X1C6S8"/>
<gene>
    <name evidence="1" type="ORF">JWR99_14150</name>
</gene>
<accession>A0A9X1C6S8</accession>
<sequence>MLATELKNNFSLLGKFQKDGRLHGSALRQIANEPLHDGTVSESTIKLVQEIINRPRLNEAMLVKGGYITPDSLSKAADLLPGNTSPFTYNLNPFYVETDAQVVEAFKDMLDNVLFANKHRYVTTDMLIEMSKDPDEKNEAGQVVLDAANNGFPKKKYSMQQVYLARSLIERPGLLASLESNKANGTRIFGSHNHDGCLKSSSIERWLENDKKEKGN</sequence>
<dbReference type="EMBL" id="JAFHKJ010000058">
    <property type="protein sequence ID" value="MBN2977033.1"/>
    <property type="molecule type" value="Genomic_DNA"/>
</dbReference>
<comment type="caution">
    <text evidence="1">The sequence shown here is derived from an EMBL/GenBank/DDBJ whole genome shotgun (WGS) entry which is preliminary data.</text>
</comment>